<dbReference type="Proteomes" id="UP000825935">
    <property type="component" value="Chromosome 9"/>
</dbReference>
<dbReference type="PANTHER" id="PTHR21527:SF6">
    <property type="entry name" value="NUCLEOPORIN NUP35"/>
    <property type="match status" value="1"/>
</dbReference>
<feature type="domain" description="RRM Nup35-type" evidence="11">
    <location>
        <begin position="211"/>
        <end position="292"/>
    </location>
</feature>
<comment type="subcellular location">
    <subcellularLocation>
        <location evidence="1">Nucleus</location>
        <location evidence="1">Nuclear pore complex</location>
    </subcellularLocation>
</comment>
<comment type="caution">
    <text evidence="12">The sequence shown here is derived from an EMBL/GenBank/DDBJ whole genome shotgun (WGS) entry which is preliminary data.</text>
</comment>
<evidence type="ECO:0000313" key="13">
    <source>
        <dbReference type="Proteomes" id="UP000825935"/>
    </source>
</evidence>
<feature type="compositionally biased region" description="Polar residues" evidence="10">
    <location>
        <begin position="175"/>
        <end position="185"/>
    </location>
</feature>
<dbReference type="GO" id="GO:0005543">
    <property type="term" value="F:phospholipid binding"/>
    <property type="evidence" value="ECO:0007669"/>
    <property type="project" value="TreeGrafter"/>
</dbReference>
<proteinExistence type="inferred from homology"/>
<evidence type="ECO:0000256" key="2">
    <source>
        <dbReference type="ARBA" id="ARBA00009454"/>
    </source>
</evidence>
<dbReference type="GO" id="GO:0044615">
    <property type="term" value="C:nuclear pore nuclear basket"/>
    <property type="evidence" value="ECO:0007669"/>
    <property type="project" value="TreeGrafter"/>
</dbReference>
<evidence type="ECO:0000259" key="11">
    <source>
        <dbReference type="PROSITE" id="PS51472"/>
    </source>
</evidence>
<keyword evidence="13" id="KW-1185">Reference proteome</keyword>
<dbReference type="GO" id="GO:0017056">
    <property type="term" value="F:structural constituent of nuclear pore"/>
    <property type="evidence" value="ECO:0007669"/>
    <property type="project" value="InterPro"/>
</dbReference>
<keyword evidence="5" id="KW-0653">Protein transport</keyword>
<dbReference type="OrthoDB" id="1733656at2759"/>
<gene>
    <name evidence="12" type="ORF">KP509_09G050500</name>
</gene>
<dbReference type="Pfam" id="PF05172">
    <property type="entry name" value="RRM_Nup35"/>
    <property type="match status" value="1"/>
</dbReference>
<comment type="similarity">
    <text evidence="2">Belongs to the Nup35 family.</text>
</comment>
<evidence type="ECO:0000256" key="8">
    <source>
        <dbReference type="ARBA" id="ARBA00023242"/>
    </source>
</evidence>
<dbReference type="GO" id="GO:0031965">
    <property type="term" value="C:nuclear membrane"/>
    <property type="evidence" value="ECO:0007669"/>
    <property type="project" value="InterPro"/>
</dbReference>
<dbReference type="PIRSF" id="PIRSF038119">
    <property type="entry name" value="Nucleoporin_NUP53"/>
    <property type="match status" value="1"/>
</dbReference>
<evidence type="ECO:0000256" key="1">
    <source>
        <dbReference type="ARBA" id="ARBA00004567"/>
    </source>
</evidence>
<organism evidence="12 13">
    <name type="scientific">Ceratopteris richardii</name>
    <name type="common">Triangle waterfern</name>
    <dbReference type="NCBI Taxonomy" id="49495"/>
    <lineage>
        <taxon>Eukaryota</taxon>
        <taxon>Viridiplantae</taxon>
        <taxon>Streptophyta</taxon>
        <taxon>Embryophyta</taxon>
        <taxon>Tracheophyta</taxon>
        <taxon>Polypodiopsida</taxon>
        <taxon>Polypodiidae</taxon>
        <taxon>Polypodiales</taxon>
        <taxon>Pteridineae</taxon>
        <taxon>Pteridaceae</taxon>
        <taxon>Parkerioideae</taxon>
        <taxon>Ceratopteris</taxon>
    </lineage>
</organism>
<name>A0A8T2U061_CERRI</name>
<dbReference type="InterPro" id="IPR035979">
    <property type="entry name" value="RBD_domain_sf"/>
</dbReference>
<evidence type="ECO:0000256" key="7">
    <source>
        <dbReference type="ARBA" id="ARBA00023132"/>
    </source>
</evidence>
<dbReference type="Gene3D" id="3.30.70.330">
    <property type="match status" value="1"/>
</dbReference>
<keyword evidence="6" id="KW-0811">Translocation</keyword>
<dbReference type="InterPro" id="IPR012677">
    <property type="entry name" value="Nucleotide-bd_a/b_plait_sf"/>
</dbReference>
<dbReference type="EMBL" id="CM035414">
    <property type="protein sequence ID" value="KAH7429471.1"/>
    <property type="molecule type" value="Genomic_DNA"/>
</dbReference>
<keyword evidence="8 9" id="KW-0539">Nucleus</keyword>
<evidence type="ECO:0000256" key="3">
    <source>
        <dbReference type="ARBA" id="ARBA00022448"/>
    </source>
</evidence>
<dbReference type="GO" id="GO:0044613">
    <property type="term" value="C:nuclear pore central transport channel"/>
    <property type="evidence" value="ECO:0007669"/>
    <property type="project" value="TreeGrafter"/>
</dbReference>
<reference evidence="12" key="1">
    <citation type="submission" date="2021-08" db="EMBL/GenBank/DDBJ databases">
        <title>WGS assembly of Ceratopteris richardii.</title>
        <authorList>
            <person name="Marchant D.B."/>
            <person name="Chen G."/>
            <person name="Jenkins J."/>
            <person name="Shu S."/>
            <person name="Leebens-Mack J."/>
            <person name="Grimwood J."/>
            <person name="Schmutz J."/>
            <person name="Soltis P."/>
            <person name="Soltis D."/>
            <person name="Chen Z.-H."/>
        </authorList>
    </citation>
    <scope>NUCLEOTIDE SEQUENCE</scope>
    <source>
        <strain evidence="12">Whitten #5841</strain>
        <tissue evidence="12">Leaf</tissue>
    </source>
</reference>
<keyword evidence="4 9" id="KW-0509">mRNA transport</keyword>
<feature type="region of interest" description="Disordered" evidence="10">
    <location>
        <begin position="76"/>
        <end position="95"/>
    </location>
</feature>
<evidence type="ECO:0000256" key="9">
    <source>
        <dbReference type="PROSITE-ProRule" id="PRU00804"/>
    </source>
</evidence>
<protein>
    <recommendedName>
        <fullName evidence="11">RRM Nup35-type domain-containing protein</fullName>
    </recommendedName>
</protein>
<sequence>MNTSFQNRSAARGTRPPSLFFRDLSASPTTRASSFKGDSGPGGKSTAAALWRDNISGSEHPPPPVFSLEDRLERSPDGVFGESSPRSFDSRLEEVKSTPLKSPVLNFGTRSPITAAPNGGLSSGHAYGSPPLQSISPFRTSTSPHWWSPLKEGQTSSGMLAIRDSEKGGSPVSGVVQTTHPGGSLTLPSTREIVRPDSIFSYSGSTAENGDDGDEWVTVFGFGIDDTNIVMRELEKCGPIVRHVPGPGGSNWIHVQFQTRYDAQKALYKNGMQLSGTLIMGVKPVDPMQRQALAERSQRTAFNVLPPKTPSKGAVITPMKASARPYYLQPSGGSHSAGLVASPSKSILSKVTDLVFGL</sequence>
<dbReference type="GO" id="GO:0006999">
    <property type="term" value="P:nuclear pore organization"/>
    <property type="evidence" value="ECO:0007669"/>
    <property type="project" value="TreeGrafter"/>
</dbReference>
<evidence type="ECO:0000256" key="10">
    <source>
        <dbReference type="SAM" id="MobiDB-lite"/>
    </source>
</evidence>
<evidence type="ECO:0000313" key="12">
    <source>
        <dbReference type="EMBL" id="KAH7429471.1"/>
    </source>
</evidence>
<keyword evidence="3 9" id="KW-0813">Transport</keyword>
<dbReference type="FunFam" id="3.30.70.330:FF:000095">
    <property type="entry name" value="Putative Nucleoporin NUP53"/>
    <property type="match status" value="1"/>
</dbReference>
<dbReference type="CDD" id="cd12441">
    <property type="entry name" value="RRM_Nup53_like"/>
    <property type="match status" value="1"/>
</dbReference>
<dbReference type="OMA" id="WRDNISG"/>
<evidence type="ECO:0000256" key="6">
    <source>
        <dbReference type="ARBA" id="ARBA00023010"/>
    </source>
</evidence>
<dbReference type="SUPFAM" id="SSF54928">
    <property type="entry name" value="RNA-binding domain, RBD"/>
    <property type="match status" value="1"/>
</dbReference>
<dbReference type="GO" id="GO:0003676">
    <property type="term" value="F:nucleic acid binding"/>
    <property type="evidence" value="ECO:0007669"/>
    <property type="project" value="InterPro"/>
</dbReference>
<dbReference type="PANTHER" id="PTHR21527">
    <property type="entry name" value="NUCLEOPORIN NUP35"/>
    <property type="match status" value="1"/>
</dbReference>
<dbReference type="InterPro" id="IPR017389">
    <property type="entry name" value="Nucleoporin_NUP53"/>
</dbReference>
<dbReference type="AlphaFoldDB" id="A0A8T2U061"/>
<evidence type="ECO:0000256" key="5">
    <source>
        <dbReference type="ARBA" id="ARBA00022927"/>
    </source>
</evidence>
<feature type="region of interest" description="Disordered" evidence="10">
    <location>
        <begin position="166"/>
        <end position="185"/>
    </location>
</feature>
<dbReference type="GO" id="GO:0051028">
    <property type="term" value="P:mRNA transport"/>
    <property type="evidence" value="ECO:0007669"/>
    <property type="project" value="UniProtKB-UniRule"/>
</dbReference>
<dbReference type="GO" id="GO:0006607">
    <property type="term" value="P:NLS-bearing protein import into nucleus"/>
    <property type="evidence" value="ECO:0007669"/>
    <property type="project" value="TreeGrafter"/>
</dbReference>
<accession>A0A8T2U061</accession>
<dbReference type="InterPro" id="IPR007846">
    <property type="entry name" value="RRM_NUP35_dom"/>
</dbReference>
<feature type="region of interest" description="Disordered" evidence="10">
    <location>
        <begin position="1"/>
        <end position="70"/>
    </location>
</feature>
<evidence type="ECO:0000256" key="4">
    <source>
        <dbReference type="ARBA" id="ARBA00022816"/>
    </source>
</evidence>
<keyword evidence="7 9" id="KW-0906">Nuclear pore complex</keyword>
<dbReference type="PROSITE" id="PS51472">
    <property type="entry name" value="RRM_NUP35"/>
    <property type="match status" value="1"/>
</dbReference>